<keyword evidence="5" id="KW-0547">Nucleotide-binding</keyword>
<evidence type="ECO:0000256" key="8">
    <source>
        <dbReference type="ARBA" id="ARBA00023136"/>
    </source>
</evidence>
<feature type="transmembrane region" description="Helical" evidence="9">
    <location>
        <begin position="14"/>
        <end position="34"/>
    </location>
</feature>
<dbReference type="InterPro" id="IPR036640">
    <property type="entry name" value="ABC1_TM_sf"/>
</dbReference>
<keyword evidence="8 9" id="KW-0472">Membrane</keyword>
<dbReference type="CDD" id="cd18548">
    <property type="entry name" value="ABC_6TM_Tm287_like"/>
    <property type="match status" value="1"/>
</dbReference>
<proteinExistence type="predicted"/>
<dbReference type="Gene3D" id="3.40.50.300">
    <property type="entry name" value="P-loop containing nucleotide triphosphate hydrolases"/>
    <property type="match status" value="1"/>
</dbReference>
<dbReference type="InterPro" id="IPR011527">
    <property type="entry name" value="ABC1_TM_dom"/>
</dbReference>
<dbReference type="PROSITE" id="PS50893">
    <property type="entry name" value="ABC_TRANSPORTER_2"/>
    <property type="match status" value="1"/>
</dbReference>
<evidence type="ECO:0000256" key="9">
    <source>
        <dbReference type="SAM" id="Phobius"/>
    </source>
</evidence>
<dbReference type="PANTHER" id="PTHR43394:SF1">
    <property type="entry name" value="ATP-BINDING CASSETTE SUB-FAMILY B MEMBER 10, MITOCHONDRIAL"/>
    <property type="match status" value="1"/>
</dbReference>
<dbReference type="AlphaFoldDB" id="A0A3P3XRY2"/>
<feature type="transmembrane region" description="Helical" evidence="9">
    <location>
        <begin position="238"/>
        <end position="260"/>
    </location>
</feature>
<protein>
    <submittedName>
        <fullName evidence="12">ABC transporter related protein</fullName>
    </submittedName>
</protein>
<dbReference type="SUPFAM" id="SSF90123">
    <property type="entry name" value="ABC transporter transmembrane region"/>
    <property type="match status" value="1"/>
</dbReference>
<dbReference type="GO" id="GO:0005886">
    <property type="term" value="C:plasma membrane"/>
    <property type="evidence" value="ECO:0007669"/>
    <property type="project" value="UniProtKB-SubCell"/>
</dbReference>
<dbReference type="PANTHER" id="PTHR43394">
    <property type="entry name" value="ATP-DEPENDENT PERMEASE MDL1, MITOCHONDRIAL"/>
    <property type="match status" value="1"/>
</dbReference>
<sequence length="582" mass="63599">MNEFKKLLHFARPYWKLAVFSLVMLVAMVGFDLAVPRLVGRIIDKGIRQKDLTVVMTTSAIMLCISMLSALVAVLNSISSIRVGENIARDLREAIFVKIQNFSYGNIDRFSTAKLMVRLMSDTAAVQRLFQMSLRIGTRAPLSMIGSIVLMFVTSKTLALAMMPILVVSGIVIVFFSTRLEPFFRTVQQRLDRLNTVLQENIAGARLVKAFVRGKYEADRFDTANASLAQENIHVMQLMASMSPILTLLINIGIVLVVWLGGLQTIHGNLSLGQIIAFTNYLMATLQPLTMMTQLSNNWANGLASAKRINEVLDAEPEVAELPDATSLPSPIQGEIEFDHAGFHYNGDMDIAVLENICTRAEPGKTTAVLGATGSGKSSLVNLIPRFYDASAGSVYIDSQNVRTLKGDSILEHVSIVPQDTVLFSGTVRDNIRYGRPEATEEDVIAAATAAQAHGFIMNMPAQYDTHIEERGVNLSGGQKQRIAIARALVCKPSILILDDATSAVDVETETKIHTAIAKSAQGTTVVMVAQRISTVLNADKIIVLDKGRIAAEGTHRELLRTSPIYREIYDSQLGAGVRHGL</sequence>
<keyword evidence="6" id="KW-0067">ATP-binding</keyword>
<comment type="subcellular location">
    <subcellularLocation>
        <location evidence="1">Cell membrane</location>
        <topology evidence="1">Multi-pass membrane protein</topology>
    </subcellularLocation>
</comment>
<feature type="transmembrane region" description="Helical" evidence="9">
    <location>
        <begin position="136"/>
        <end position="153"/>
    </location>
</feature>
<evidence type="ECO:0000256" key="6">
    <source>
        <dbReference type="ARBA" id="ARBA00022840"/>
    </source>
</evidence>
<dbReference type="SUPFAM" id="SSF52540">
    <property type="entry name" value="P-loop containing nucleoside triphosphate hydrolases"/>
    <property type="match status" value="1"/>
</dbReference>
<keyword evidence="7 9" id="KW-1133">Transmembrane helix</keyword>
<evidence type="ECO:0000256" key="2">
    <source>
        <dbReference type="ARBA" id="ARBA00022448"/>
    </source>
</evidence>
<dbReference type="InterPro" id="IPR017871">
    <property type="entry name" value="ABC_transporter-like_CS"/>
</dbReference>
<evidence type="ECO:0000256" key="5">
    <source>
        <dbReference type="ARBA" id="ARBA00022741"/>
    </source>
</evidence>
<name>A0A3P3XRY2_9SPIR</name>
<evidence type="ECO:0000256" key="4">
    <source>
        <dbReference type="ARBA" id="ARBA00022692"/>
    </source>
</evidence>
<reference evidence="12" key="1">
    <citation type="submission" date="2017-02" db="EMBL/GenBank/DDBJ databases">
        <authorList>
            <person name="Regsiter A."/>
            <person name="William W."/>
        </authorList>
    </citation>
    <scope>NUCLEOTIDE SEQUENCE</scope>
    <source>
        <strain evidence="12">BdmA 4</strain>
    </source>
</reference>
<feature type="transmembrane region" description="Helical" evidence="9">
    <location>
        <begin position="54"/>
        <end position="75"/>
    </location>
</feature>
<dbReference type="InterPro" id="IPR003439">
    <property type="entry name" value="ABC_transporter-like_ATP-bd"/>
</dbReference>
<dbReference type="EMBL" id="FWDO01000005">
    <property type="protein sequence ID" value="SLM19045.1"/>
    <property type="molecule type" value="Genomic_DNA"/>
</dbReference>
<keyword evidence="2" id="KW-0813">Transport</keyword>
<keyword evidence="3" id="KW-1003">Cell membrane</keyword>
<evidence type="ECO:0000259" key="10">
    <source>
        <dbReference type="PROSITE" id="PS50893"/>
    </source>
</evidence>
<evidence type="ECO:0000256" key="7">
    <source>
        <dbReference type="ARBA" id="ARBA00022989"/>
    </source>
</evidence>
<dbReference type="InterPro" id="IPR027417">
    <property type="entry name" value="P-loop_NTPase"/>
</dbReference>
<dbReference type="InterPro" id="IPR039421">
    <property type="entry name" value="Type_1_exporter"/>
</dbReference>
<keyword evidence="4 9" id="KW-0812">Transmembrane</keyword>
<evidence type="ECO:0000259" key="11">
    <source>
        <dbReference type="PROSITE" id="PS50929"/>
    </source>
</evidence>
<dbReference type="InterPro" id="IPR003593">
    <property type="entry name" value="AAA+_ATPase"/>
</dbReference>
<dbReference type="GO" id="GO:0016887">
    <property type="term" value="F:ATP hydrolysis activity"/>
    <property type="evidence" value="ECO:0007669"/>
    <property type="project" value="InterPro"/>
</dbReference>
<feature type="domain" description="ABC transmembrane type-1" evidence="11">
    <location>
        <begin position="19"/>
        <end position="301"/>
    </location>
</feature>
<evidence type="ECO:0000256" key="1">
    <source>
        <dbReference type="ARBA" id="ARBA00004651"/>
    </source>
</evidence>
<dbReference type="SMART" id="SM00382">
    <property type="entry name" value="AAA"/>
    <property type="match status" value="1"/>
</dbReference>
<dbReference type="PROSITE" id="PS50929">
    <property type="entry name" value="ABC_TM1F"/>
    <property type="match status" value="1"/>
</dbReference>
<evidence type="ECO:0000313" key="12">
    <source>
        <dbReference type="EMBL" id="SLM19045.1"/>
    </source>
</evidence>
<organism evidence="12">
    <name type="scientific">uncultured spirochete</name>
    <dbReference type="NCBI Taxonomy" id="156406"/>
    <lineage>
        <taxon>Bacteria</taxon>
        <taxon>Pseudomonadati</taxon>
        <taxon>Spirochaetota</taxon>
        <taxon>Spirochaetia</taxon>
        <taxon>Spirochaetales</taxon>
        <taxon>environmental samples</taxon>
    </lineage>
</organism>
<feature type="transmembrane region" description="Helical" evidence="9">
    <location>
        <begin position="159"/>
        <end position="180"/>
    </location>
</feature>
<feature type="domain" description="ABC transporter" evidence="10">
    <location>
        <begin position="336"/>
        <end position="572"/>
    </location>
</feature>
<dbReference type="PROSITE" id="PS00211">
    <property type="entry name" value="ABC_TRANSPORTER_1"/>
    <property type="match status" value="1"/>
</dbReference>
<gene>
    <name evidence="12" type="ORF">SPIRO4BDMA_50560</name>
</gene>
<dbReference type="Gene3D" id="1.20.1560.10">
    <property type="entry name" value="ABC transporter type 1, transmembrane domain"/>
    <property type="match status" value="1"/>
</dbReference>
<dbReference type="FunFam" id="3.40.50.300:FF:000221">
    <property type="entry name" value="Multidrug ABC transporter ATP-binding protein"/>
    <property type="match status" value="1"/>
</dbReference>
<evidence type="ECO:0000256" key="3">
    <source>
        <dbReference type="ARBA" id="ARBA00022475"/>
    </source>
</evidence>
<dbReference type="GO" id="GO:0015421">
    <property type="term" value="F:ABC-type oligopeptide transporter activity"/>
    <property type="evidence" value="ECO:0007669"/>
    <property type="project" value="TreeGrafter"/>
</dbReference>
<dbReference type="GO" id="GO:0005524">
    <property type="term" value="F:ATP binding"/>
    <property type="evidence" value="ECO:0007669"/>
    <property type="project" value="UniProtKB-KW"/>
</dbReference>
<dbReference type="Pfam" id="PF00664">
    <property type="entry name" value="ABC_membrane"/>
    <property type="match status" value="1"/>
</dbReference>
<accession>A0A3P3XRY2</accession>
<dbReference type="Pfam" id="PF00005">
    <property type="entry name" value="ABC_tran"/>
    <property type="match status" value="1"/>
</dbReference>